<evidence type="ECO:0000259" key="7">
    <source>
        <dbReference type="Pfam" id="PF00248"/>
    </source>
</evidence>
<dbReference type="PROSITE" id="PS00062">
    <property type="entry name" value="ALDOKETO_REDUCTASE_2"/>
    <property type="match status" value="1"/>
</dbReference>
<dbReference type="FunFam" id="3.20.20.100:FF:000015">
    <property type="entry name" value="Oxidoreductase, aldo/keto reductase family"/>
    <property type="match status" value="1"/>
</dbReference>
<dbReference type="SUPFAM" id="SSF51430">
    <property type="entry name" value="NAD(P)-linked oxidoreductase"/>
    <property type="match status" value="1"/>
</dbReference>
<dbReference type="PRINTS" id="PR00069">
    <property type="entry name" value="ALDKETRDTASE"/>
</dbReference>
<comment type="similarity">
    <text evidence="1">Belongs to the aldo/keto reductase family.</text>
</comment>
<dbReference type="KEGG" id="hsc:HVS_10975"/>
<gene>
    <name evidence="8" type="primary">yvgN</name>
    <name evidence="8" type="ORF">HVS_10975</name>
</gene>
<dbReference type="Pfam" id="PF00248">
    <property type="entry name" value="Aldo_ket_red"/>
    <property type="match status" value="1"/>
</dbReference>
<keyword evidence="2" id="KW-0521">NADP</keyword>
<dbReference type="EC" id="1.1.1.-" evidence="8"/>
<evidence type="ECO:0000256" key="4">
    <source>
        <dbReference type="PIRSR" id="PIRSR000097-1"/>
    </source>
</evidence>
<name>A0A2K9ERD8_9FIRM</name>
<dbReference type="PANTHER" id="PTHR43827">
    <property type="entry name" value="2,5-DIKETO-D-GLUCONIC ACID REDUCTASE"/>
    <property type="match status" value="1"/>
</dbReference>
<feature type="site" description="Lowers pKa of active site Tyr" evidence="6">
    <location>
        <position position="74"/>
    </location>
</feature>
<dbReference type="GO" id="GO:0016616">
    <property type="term" value="F:oxidoreductase activity, acting on the CH-OH group of donors, NAD or NADP as acceptor"/>
    <property type="evidence" value="ECO:0007669"/>
    <property type="project" value="UniProtKB-ARBA"/>
</dbReference>
<evidence type="ECO:0000313" key="9">
    <source>
        <dbReference type="Proteomes" id="UP000233534"/>
    </source>
</evidence>
<sequence length="270" mass="31136">MKTVTLHNGVQMPIIGLGTYRLENSEATSDLIVKALEIGYRHIDTASAYGNEEAIGKGIKKSTVPREEIFLVSKVANPDQGYDSTIKSFNESLERLQTDYLDLYLIHWPKELSNETWKAFEYLYEEKKIRAIGVSNFLINHLEDLLPNTKITPMVNQVEFHPYLIQPELLDYCNKKNIKIEAWSPLMKGEILNIDLIDKLAKKYNKTHAQIVLRWNIQMGIITIPKSANIDRIKSNLEIFDFELSKEDMLSINKLDRGYRVGPDPNNFDF</sequence>
<dbReference type="PROSITE" id="PS00063">
    <property type="entry name" value="ALDOKETO_REDUCTASE_3"/>
    <property type="match status" value="1"/>
</dbReference>
<evidence type="ECO:0000256" key="1">
    <source>
        <dbReference type="ARBA" id="ARBA00007905"/>
    </source>
</evidence>
<dbReference type="AlphaFoldDB" id="A0A2K9ERD8"/>
<dbReference type="InterPro" id="IPR023210">
    <property type="entry name" value="NADP_OxRdtase_dom"/>
</dbReference>
<evidence type="ECO:0000256" key="2">
    <source>
        <dbReference type="ARBA" id="ARBA00022857"/>
    </source>
</evidence>
<dbReference type="PANTHER" id="PTHR43827:SF3">
    <property type="entry name" value="NADP-DEPENDENT OXIDOREDUCTASE DOMAIN-CONTAINING PROTEIN"/>
    <property type="match status" value="1"/>
</dbReference>
<dbReference type="PROSITE" id="PS00798">
    <property type="entry name" value="ALDOKETO_REDUCTASE_1"/>
    <property type="match status" value="1"/>
</dbReference>
<feature type="active site" description="Proton donor" evidence="4">
    <location>
        <position position="49"/>
    </location>
</feature>
<dbReference type="Proteomes" id="UP000233534">
    <property type="component" value="Chromosome"/>
</dbReference>
<evidence type="ECO:0000256" key="5">
    <source>
        <dbReference type="PIRSR" id="PIRSR000097-2"/>
    </source>
</evidence>
<feature type="domain" description="NADP-dependent oxidoreductase" evidence="7">
    <location>
        <begin position="15"/>
        <end position="256"/>
    </location>
</feature>
<accession>A0A2K9ERD8</accession>
<dbReference type="EMBL" id="CP025197">
    <property type="protein sequence ID" value="AUG58090.1"/>
    <property type="molecule type" value="Genomic_DNA"/>
</dbReference>
<keyword evidence="3 8" id="KW-0560">Oxidoreductase</keyword>
<keyword evidence="9" id="KW-1185">Reference proteome</keyword>
<reference evidence="8 9" key="1">
    <citation type="submission" date="2017-12" db="EMBL/GenBank/DDBJ databases">
        <title>Complete genome sequence of Herbivorax saccincola GGR1, a novel Cellulosome-producing hydrolytic bacterium in a thermophilic biogas plant, established by Illumina and Nanopore MinION sequencing.</title>
        <authorList>
            <person name="Pechtl A."/>
            <person name="Ruckert C."/>
            <person name="Koeck D.E."/>
            <person name="Maus I."/>
            <person name="Winkler A."/>
            <person name="Kalinowski J."/>
            <person name="Puhler A."/>
            <person name="Schwarz W.W."/>
            <person name="Zverlov V.V."/>
            <person name="Schluter A."/>
            <person name="Liebl W."/>
        </authorList>
    </citation>
    <scope>NUCLEOTIDE SEQUENCE [LARGE SCALE GENOMIC DNA]</scope>
    <source>
        <strain evidence="9">SR1</strain>
    </source>
</reference>
<dbReference type="InterPro" id="IPR018170">
    <property type="entry name" value="Aldo/ket_reductase_CS"/>
</dbReference>
<dbReference type="PIRSF" id="PIRSF000097">
    <property type="entry name" value="AKR"/>
    <property type="match status" value="1"/>
</dbReference>
<feature type="binding site" evidence="5">
    <location>
        <position position="107"/>
    </location>
    <ligand>
        <name>substrate</name>
    </ligand>
</feature>
<evidence type="ECO:0000256" key="6">
    <source>
        <dbReference type="PIRSR" id="PIRSR000097-3"/>
    </source>
</evidence>
<organism evidence="8 9">
    <name type="scientific">Acetivibrio saccincola</name>
    <dbReference type="NCBI Taxonomy" id="1677857"/>
    <lineage>
        <taxon>Bacteria</taxon>
        <taxon>Bacillati</taxon>
        <taxon>Bacillota</taxon>
        <taxon>Clostridia</taxon>
        <taxon>Eubacteriales</taxon>
        <taxon>Oscillospiraceae</taxon>
        <taxon>Acetivibrio</taxon>
    </lineage>
</organism>
<protein>
    <submittedName>
        <fullName evidence="8">Glyoxal reductase</fullName>
        <ecNumber evidence="8">1.1.1.-</ecNumber>
    </submittedName>
</protein>
<dbReference type="InterPro" id="IPR036812">
    <property type="entry name" value="NAD(P)_OxRdtase_dom_sf"/>
</dbReference>
<proteinExistence type="inferred from homology"/>
<evidence type="ECO:0000256" key="3">
    <source>
        <dbReference type="ARBA" id="ARBA00023002"/>
    </source>
</evidence>
<dbReference type="Gene3D" id="3.20.20.100">
    <property type="entry name" value="NADP-dependent oxidoreductase domain"/>
    <property type="match status" value="1"/>
</dbReference>
<dbReference type="InterPro" id="IPR020471">
    <property type="entry name" value="AKR"/>
</dbReference>
<evidence type="ECO:0000313" key="8">
    <source>
        <dbReference type="EMBL" id="AUG58090.1"/>
    </source>
</evidence>